<evidence type="ECO:0000256" key="1">
    <source>
        <dbReference type="ARBA" id="ARBA00022722"/>
    </source>
</evidence>
<dbReference type="SMART" id="SM00479">
    <property type="entry name" value="EXOIII"/>
    <property type="match status" value="1"/>
</dbReference>
<dbReference type="Gene3D" id="3.30.420.10">
    <property type="entry name" value="Ribonuclease H-like superfamily/Ribonuclease H"/>
    <property type="match status" value="1"/>
</dbReference>
<dbReference type="InterPro" id="IPR036397">
    <property type="entry name" value="RNaseH_sf"/>
</dbReference>
<dbReference type="EMBL" id="CAEZYH010000018">
    <property type="protein sequence ID" value="CAB4715335.1"/>
    <property type="molecule type" value="Genomic_DNA"/>
</dbReference>
<dbReference type="InterPro" id="IPR012337">
    <property type="entry name" value="RNaseH-like_sf"/>
</dbReference>
<dbReference type="PANTHER" id="PTHR30231">
    <property type="entry name" value="DNA POLYMERASE III SUBUNIT EPSILON"/>
    <property type="match status" value="1"/>
</dbReference>
<feature type="domain" description="Exonuclease" evidence="4">
    <location>
        <begin position="20"/>
        <end position="184"/>
    </location>
</feature>
<dbReference type="GO" id="GO:0008408">
    <property type="term" value="F:3'-5' exonuclease activity"/>
    <property type="evidence" value="ECO:0007669"/>
    <property type="project" value="TreeGrafter"/>
</dbReference>
<dbReference type="InterPro" id="IPR013520">
    <property type="entry name" value="Ribonucl_H"/>
</dbReference>
<name>A0A6J6R247_9ZZZZ</name>
<dbReference type="PANTHER" id="PTHR30231:SF4">
    <property type="entry name" value="PROTEIN NEN2"/>
    <property type="match status" value="1"/>
</dbReference>
<gene>
    <name evidence="5" type="ORF">UFOPK2658_00656</name>
    <name evidence="6" type="ORF">UFOPK3304_00659</name>
</gene>
<evidence type="ECO:0000313" key="6">
    <source>
        <dbReference type="EMBL" id="CAB4864695.1"/>
    </source>
</evidence>
<keyword evidence="3" id="KW-0269">Exonuclease</keyword>
<protein>
    <submittedName>
        <fullName evidence="5">Unannotated protein</fullName>
    </submittedName>
</protein>
<evidence type="ECO:0000256" key="3">
    <source>
        <dbReference type="ARBA" id="ARBA00022839"/>
    </source>
</evidence>
<reference evidence="5" key="1">
    <citation type="submission" date="2020-05" db="EMBL/GenBank/DDBJ databases">
        <authorList>
            <person name="Chiriac C."/>
            <person name="Salcher M."/>
            <person name="Ghai R."/>
            <person name="Kavagutti S V."/>
        </authorList>
    </citation>
    <scope>NUCLEOTIDE SEQUENCE</scope>
</reference>
<keyword evidence="1" id="KW-0540">Nuclease</keyword>
<dbReference type="Pfam" id="PF00929">
    <property type="entry name" value="RNase_T"/>
    <property type="match status" value="1"/>
</dbReference>
<keyword evidence="2" id="KW-0378">Hydrolase</keyword>
<evidence type="ECO:0000313" key="5">
    <source>
        <dbReference type="EMBL" id="CAB4715335.1"/>
    </source>
</evidence>
<organism evidence="5">
    <name type="scientific">freshwater metagenome</name>
    <dbReference type="NCBI Taxonomy" id="449393"/>
    <lineage>
        <taxon>unclassified sequences</taxon>
        <taxon>metagenomes</taxon>
        <taxon>ecological metagenomes</taxon>
    </lineage>
</organism>
<dbReference type="GO" id="GO:0003676">
    <property type="term" value="F:nucleic acid binding"/>
    <property type="evidence" value="ECO:0007669"/>
    <property type="project" value="InterPro"/>
</dbReference>
<dbReference type="EMBL" id="CAFBLJ010000025">
    <property type="protein sequence ID" value="CAB4864695.1"/>
    <property type="molecule type" value="Genomic_DNA"/>
</dbReference>
<proteinExistence type="predicted"/>
<evidence type="ECO:0000256" key="2">
    <source>
        <dbReference type="ARBA" id="ARBA00022801"/>
    </source>
</evidence>
<accession>A0A6J6R247</accession>
<sequence>MASKDIPSDRLVTPLSDEVSFLVVDCETTGLEDTARVIQLGIVALDPQGNFEWKFSSLVRGDGSPGSAEAQSVHKISADDLIGAPSFSEVIMPLLQHFQSRVVFAHNSIFDRGKINYELALMGEVSLQIFGCTKNLGEFLGYGRMRLQEGAKFFAIDAGQAHDAGDDASTAASILQIYLQRHPEKFSEYLTSVEN</sequence>
<dbReference type="SUPFAM" id="SSF53098">
    <property type="entry name" value="Ribonuclease H-like"/>
    <property type="match status" value="1"/>
</dbReference>
<dbReference type="CDD" id="cd06127">
    <property type="entry name" value="DEDDh"/>
    <property type="match status" value="1"/>
</dbReference>
<dbReference type="AlphaFoldDB" id="A0A6J6R247"/>
<evidence type="ECO:0000259" key="4">
    <source>
        <dbReference type="SMART" id="SM00479"/>
    </source>
</evidence>